<evidence type="ECO:0000259" key="7">
    <source>
        <dbReference type="PROSITE" id="PS50893"/>
    </source>
</evidence>
<comment type="caution">
    <text evidence="8">The sequence shown here is derived from an EMBL/GenBank/DDBJ whole genome shotgun (WGS) entry which is preliminary data.</text>
</comment>
<keyword evidence="5" id="KW-0547">Nucleotide-binding</keyword>
<proteinExistence type="inferred from homology"/>
<dbReference type="PROSITE" id="PS00211">
    <property type="entry name" value="ABC_TRANSPORTER_1"/>
    <property type="match status" value="2"/>
</dbReference>
<evidence type="ECO:0000256" key="5">
    <source>
        <dbReference type="ARBA" id="ARBA00022741"/>
    </source>
</evidence>
<dbReference type="Proteomes" id="UP001595796">
    <property type="component" value="Unassembled WGS sequence"/>
</dbReference>
<dbReference type="InterPro" id="IPR027417">
    <property type="entry name" value="P-loop_NTPase"/>
</dbReference>
<dbReference type="EMBL" id="JBHSJF010000010">
    <property type="protein sequence ID" value="MFC5069982.1"/>
    <property type="molecule type" value="Genomic_DNA"/>
</dbReference>
<dbReference type="PANTHER" id="PTHR43790">
    <property type="entry name" value="CARBOHYDRATE TRANSPORT ATP-BINDING PROTEIN MG119-RELATED"/>
    <property type="match status" value="1"/>
</dbReference>
<evidence type="ECO:0000313" key="8">
    <source>
        <dbReference type="EMBL" id="MFC5069982.1"/>
    </source>
</evidence>
<keyword evidence="9" id="KW-1185">Reference proteome</keyword>
<evidence type="ECO:0000313" key="9">
    <source>
        <dbReference type="Proteomes" id="UP001595796"/>
    </source>
</evidence>
<dbReference type="RefSeq" id="WP_114958649.1">
    <property type="nucleotide sequence ID" value="NZ_JBHSJF010000010.1"/>
</dbReference>
<dbReference type="CDD" id="cd03216">
    <property type="entry name" value="ABC_Carb_Monos_I"/>
    <property type="match status" value="1"/>
</dbReference>
<dbReference type="SMART" id="SM00382">
    <property type="entry name" value="AAA"/>
    <property type="match status" value="2"/>
</dbReference>
<gene>
    <name evidence="8" type="ORF">ACFPFW_18360</name>
</gene>
<protein>
    <submittedName>
        <fullName evidence="8">ABC transporter ATP-binding protein</fullName>
    </submittedName>
</protein>
<reference evidence="9" key="1">
    <citation type="journal article" date="2019" name="Int. J. Syst. Evol. Microbiol.">
        <title>The Global Catalogue of Microorganisms (GCM) 10K type strain sequencing project: providing services to taxonomists for standard genome sequencing and annotation.</title>
        <authorList>
            <consortium name="The Broad Institute Genomics Platform"/>
            <consortium name="The Broad Institute Genome Sequencing Center for Infectious Disease"/>
            <person name="Wu L."/>
            <person name="Ma J."/>
        </authorList>
    </citation>
    <scope>NUCLEOTIDE SEQUENCE [LARGE SCALE GENOMIC DNA]</scope>
    <source>
        <strain evidence="9">CGMCC 1.16444</strain>
    </source>
</reference>
<feature type="domain" description="ABC transporter" evidence="7">
    <location>
        <begin position="270"/>
        <end position="514"/>
    </location>
</feature>
<keyword evidence="3" id="KW-0762">Sugar transport</keyword>
<dbReference type="InterPro" id="IPR003439">
    <property type="entry name" value="ABC_transporter-like_ATP-bd"/>
</dbReference>
<evidence type="ECO:0000256" key="1">
    <source>
        <dbReference type="ARBA" id="ARBA00005417"/>
    </source>
</evidence>
<comment type="similarity">
    <text evidence="1">Belongs to the ABC transporter superfamily.</text>
</comment>
<keyword evidence="4" id="KW-0677">Repeat</keyword>
<keyword evidence="6 8" id="KW-0067">ATP-binding</keyword>
<evidence type="ECO:0000256" key="2">
    <source>
        <dbReference type="ARBA" id="ARBA00022448"/>
    </source>
</evidence>
<evidence type="ECO:0000256" key="3">
    <source>
        <dbReference type="ARBA" id="ARBA00022597"/>
    </source>
</evidence>
<dbReference type="Pfam" id="PF00005">
    <property type="entry name" value="ABC_tran"/>
    <property type="match status" value="2"/>
</dbReference>
<dbReference type="InterPro" id="IPR003593">
    <property type="entry name" value="AAA+_ATPase"/>
</dbReference>
<feature type="domain" description="ABC transporter" evidence="7">
    <location>
        <begin position="14"/>
        <end position="254"/>
    </location>
</feature>
<dbReference type="SUPFAM" id="SSF52540">
    <property type="entry name" value="P-loop containing nucleoside triphosphate hydrolases"/>
    <property type="match status" value="2"/>
</dbReference>
<accession>A0ABV9Z604</accession>
<evidence type="ECO:0000256" key="6">
    <source>
        <dbReference type="ARBA" id="ARBA00022840"/>
    </source>
</evidence>
<dbReference type="InterPro" id="IPR017871">
    <property type="entry name" value="ABC_transporter-like_CS"/>
</dbReference>
<keyword evidence="2" id="KW-0813">Transport</keyword>
<dbReference type="PROSITE" id="PS50893">
    <property type="entry name" value="ABC_TRANSPORTER_2"/>
    <property type="match status" value="2"/>
</dbReference>
<sequence>MPELPAHNHAPFALSIAGVTKRFGPLVANDAISLDLRRGEILALLGENGAGKTTLMSVLFGHYLADEGAIFVADGEGSLAPLPPGSPKAALAAGIGMVHQHFTLADNLSVLDNITLGTESLWQFWKNDRTAMARLKELQRTSGLHVDLDARVGRLSVGERQRVEILKALYRGARILILDEPTAVLTPQESDALFATLKRLTATGLSVIFISHKLNEVLAVADRVAVLRGGRKVAEIDAKSANRALLAETMVGTAVQPSVRRAHEPGATIIELKDVRAPDPRGRQALESASFAIRAGEILGIAGVAGNGQSALAALVCGLVAPTEGSVSIQGETVSRFSPRDLMQSGIGRIPEDRHHDGVVGTMKLWENLALEDIRSSECQQAGLLRRGALKDRARAAIKTFDVRGGGPETEARLLSGGNMQKVILARVLDREPRVILANQPTRGLDVGAVSFVHQRLLDARAKGAAILLMSEDLDELLALSDRVGVMYRGTLSTIRPAGEMTVRRLGLLMAGQNADLGDAA</sequence>
<name>A0ABV9Z604_9HYPH</name>
<dbReference type="CDD" id="cd03215">
    <property type="entry name" value="ABC_Carb_Monos_II"/>
    <property type="match status" value="1"/>
</dbReference>
<dbReference type="InterPro" id="IPR050107">
    <property type="entry name" value="ABC_carbohydrate_import_ATPase"/>
</dbReference>
<evidence type="ECO:0000256" key="4">
    <source>
        <dbReference type="ARBA" id="ARBA00022737"/>
    </source>
</evidence>
<dbReference type="Gene3D" id="3.40.50.300">
    <property type="entry name" value="P-loop containing nucleotide triphosphate hydrolases"/>
    <property type="match status" value="2"/>
</dbReference>
<dbReference type="PANTHER" id="PTHR43790:SF9">
    <property type="entry name" value="GALACTOFURANOSE TRANSPORTER ATP-BINDING PROTEIN YTFR"/>
    <property type="match status" value="1"/>
</dbReference>
<organism evidence="8 9">
    <name type="scientific">Flaviflagellibacter deserti</name>
    <dbReference type="NCBI Taxonomy" id="2267266"/>
    <lineage>
        <taxon>Bacteria</taxon>
        <taxon>Pseudomonadati</taxon>
        <taxon>Pseudomonadota</taxon>
        <taxon>Alphaproteobacteria</taxon>
        <taxon>Hyphomicrobiales</taxon>
        <taxon>Flaviflagellibacter</taxon>
    </lineage>
</organism>
<dbReference type="GO" id="GO:0005524">
    <property type="term" value="F:ATP binding"/>
    <property type="evidence" value="ECO:0007669"/>
    <property type="project" value="UniProtKB-KW"/>
</dbReference>